<name>A0ABR0YCE3_HUSHU</name>
<feature type="compositionally biased region" description="Basic residues" evidence="6">
    <location>
        <begin position="502"/>
        <end position="516"/>
    </location>
</feature>
<evidence type="ECO:0000313" key="9">
    <source>
        <dbReference type="Proteomes" id="UP001369086"/>
    </source>
</evidence>
<keyword evidence="9" id="KW-1185">Reference proteome</keyword>
<evidence type="ECO:0000256" key="3">
    <source>
        <dbReference type="ARBA" id="ARBA00022737"/>
    </source>
</evidence>
<feature type="region of interest" description="Disordered" evidence="6">
    <location>
        <begin position="470"/>
        <end position="554"/>
    </location>
</feature>
<proteinExistence type="predicted"/>
<dbReference type="SUPFAM" id="SSF50978">
    <property type="entry name" value="WD40 repeat-like"/>
    <property type="match status" value="1"/>
</dbReference>
<feature type="compositionally biased region" description="Basic and acidic residues" evidence="6">
    <location>
        <begin position="530"/>
        <end position="554"/>
    </location>
</feature>
<dbReference type="InterPro" id="IPR015943">
    <property type="entry name" value="WD40/YVTN_repeat-like_dom_sf"/>
</dbReference>
<evidence type="ECO:0000256" key="5">
    <source>
        <dbReference type="PROSITE-ProRule" id="PRU00221"/>
    </source>
</evidence>
<keyword evidence="2 5" id="KW-0853">WD repeat</keyword>
<evidence type="ECO:0000256" key="6">
    <source>
        <dbReference type="SAM" id="MobiDB-lite"/>
    </source>
</evidence>
<dbReference type="EMBL" id="JAHFZB010000037">
    <property type="protein sequence ID" value="KAK6470116.1"/>
    <property type="molecule type" value="Genomic_DNA"/>
</dbReference>
<evidence type="ECO:0000256" key="1">
    <source>
        <dbReference type="ARBA" id="ARBA00004604"/>
    </source>
</evidence>
<dbReference type="Gene3D" id="2.130.10.10">
    <property type="entry name" value="YVTN repeat-like/Quinoprotein amine dehydrogenase"/>
    <property type="match status" value="2"/>
</dbReference>
<evidence type="ECO:0000313" key="8">
    <source>
        <dbReference type="EMBL" id="KAK6470116.1"/>
    </source>
</evidence>
<accession>A0ABR0YCE3</accession>
<feature type="domain" description="BING4 C-terminal" evidence="7">
    <location>
        <begin position="867"/>
        <end position="945"/>
    </location>
</feature>
<comment type="subcellular location">
    <subcellularLocation>
        <location evidence="1">Nucleus</location>
        <location evidence="1">Nucleolus</location>
    </subcellularLocation>
</comment>
<dbReference type="PANTHER" id="PTHR14085">
    <property type="entry name" value="WD-REPEAT PROTEIN BING4"/>
    <property type="match status" value="1"/>
</dbReference>
<dbReference type="PANTHER" id="PTHR14085:SF3">
    <property type="entry name" value="WD REPEAT-CONTAINING PROTEIN 46"/>
    <property type="match status" value="1"/>
</dbReference>
<keyword evidence="4" id="KW-0539">Nucleus</keyword>
<dbReference type="InterPro" id="IPR040315">
    <property type="entry name" value="WDR46/Utp7"/>
</dbReference>
<feature type="repeat" description="WD" evidence="5">
    <location>
        <begin position="786"/>
        <end position="827"/>
    </location>
</feature>
<comment type="caution">
    <text evidence="8">The sequence shown here is derived from an EMBL/GenBank/DDBJ whole genome shotgun (WGS) entry which is preliminary data.</text>
</comment>
<organism evidence="8 9">
    <name type="scientific">Huso huso</name>
    <name type="common">Beluga</name>
    <name type="synonym">Acipenser huso</name>
    <dbReference type="NCBI Taxonomy" id="61971"/>
    <lineage>
        <taxon>Eukaryota</taxon>
        <taxon>Metazoa</taxon>
        <taxon>Chordata</taxon>
        <taxon>Craniata</taxon>
        <taxon>Vertebrata</taxon>
        <taxon>Euteleostomi</taxon>
        <taxon>Actinopterygii</taxon>
        <taxon>Chondrostei</taxon>
        <taxon>Acipenseriformes</taxon>
        <taxon>Acipenseridae</taxon>
        <taxon>Huso</taxon>
    </lineage>
</organism>
<dbReference type="SMART" id="SM01033">
    <property type="entry name" value="BING4CT"/>
    <property type="match status" value="1"/>
</dbReference>
<feature type="compositionally biased region" description="Basic and acidic residues" evidence="6">
    <location>
        <begin position="1000"/>
        <end position="1028"/>
    </location>
</feature>
<dbReference type="Pfam" id="PF08149">
    <property type="entry name" value="BING4CT"/>
    <property type="match status" value="1"/>
</dbReference>
<dbReference type="SMART" id="SM00320">
    <property type="entry name" value="WD40"/>
    <property type="match status" value="4"/>
</dbReference>
<evidence type="ECO:0000256" key="4">
    <source>
        <dbReference type="ARBA" id="ARBA00023242"/>
    </source>
</evidence>
<gene>
    <name evidence="8" type="ORF">HHUSO_G31770</name>
</gene>
<evidence type="ECO:0000256" key="2">
    <source>
        <dbReference type="ARBA" id="ARBA00022574"/>
    </source>
</evidence>
<reference evidence="8 9" key="1">
    <citation type="submission" date="2021-05" db="EMBL/GenBank/DDBJ databases">
        <authorList>
            <person name="Zahm M."/>
            <person name="Klopp C."/>
            <person name="Cabau C."/>
            <person name="Kuhl H."/>
            <person name="Suciu R."/>
            <person name="Ciorpac M."/>
            <person name="Holostenco D."/>
            <person name="Gessner J."/>
            <person name="Wuertz S."/>
            <person name="Hohne C."/>
            <person name="Stock M."/>
            <person name="Gislard M."/>
            <person name="Lluch J."/>
            <person name="Milhes M."/>
            <person name="Lampietro C."/>
            <person name="Lopez Roques C."/>
            <person name="Donnadieu C."/>
            <person name="Du K."/>
            <person name="Schartl M."/>
            <person name="Guiguen Y."/>
        </authorList>
    </citation>
    <scope>NUCLEOTIDE SEQUENCE [LARGE SCALE GENOMIC DNA]</scope>
    <source>
        <strain evidence="8">Hh-F2</strain>
        <tissue evidence="8">Blood</tissue>
    </source>
</reference>
<feature type="region of interest" description="Disordered" evidence="6">
    <location>
        <begin position="967"/>
        <end position="1042"/>
    </location>
</feature>
<keyword evidence="3" id="KW-0677">Repeat</keyword>
<dbReference type="InterPro" id="IPR036322">
    <property type="entry name" value="WD40_repeat_dom_sf"/>
</dbReference>
<dbReference type="Proteomes" id="UP001369086">
    <property type="component" value="Unassembled WGS sequence"/>
</dbReference>
<feature type="compositionally biased region" description="Basic and acidic residues" evidence="6">
    <location>
        <begin position="967"/>
        <end position="981"/>
    </location>
</feature>
<evidence type="ECO:0000259" key="7">
    <source>
        <dbReference type="SMART" id="SM01033"/>
    </source>
</evidence>
<protein>
    <submittedName>
        <fullName evidence="8">WD repeat-containing protein 46</fullName>
    </submittedName>
</protein>
<sequence length="1042" mass="113321">MRGRQGSIQTALRIELCSGLHEGQAGSIQTALRIELCSGLHEGQAGSIQTALRIELCSGLHEGQAGSIQTALRIELCSGLHEGQAGSIQTALRIELCSGLHEGQAGSIQTALRIELCSGPHEGQAGSIQTALRIELCSGLHEGQAGSIQTALRIELCSGLHEGQAGSIQTALRIELCSGLHEGQAGSIQTALRIELCSGLHEGQAGSIQTALRIELCSGPHEGQAGSIQTALRIELCSGLHEGQAGSIQTALRIELCSGLHEGQAGSIQTALRIELCSGPHEGWAGSIQTALRIELCSGPHEGRAGSIQTALRIELCSGLHEGQAGSIQTALRIELCSGLHEGQAGSIQTALRIELCSGLHEGQAGSIQTALRIELCSGLHEGQAGSIQTALRIELCSGPHEGQAGSIQTALRIELCSGPHEGQAGSIQTALRIELCSGPHEGHNKITIRYCMAADGGAVEQGVHVGKKKAPKRYWDSQAEAGSKGAGEGQVTERANQRPEKTRRKKIERRGKKLISGKVDPFPGPAPVPKERRQKFERGQKNEVRSLSKGRLKDRLSKTEEKIDLALNQAARSDLLLAEEAGFLVGDEGEDTCTIAQDDIAEAVDITSGAKYFNLSLSQFGPYRIDYTRNGRHLLLGGRLGHVASLDWQSKQLQSEMNVMENLLSSPLRWLHSENMFAVAQRKWLYIYDNQGVELHCVKKFNDVLRMEFLPYHFLLATASSTGFLQYLDVSVGREVSAICTKNGRLDVMTQNQSNAVVHLGHPTGESETDGTLWSPNQKEPLVKMLCHRGGVRAIAVDKTGTYMVTSGLDRKMKVFDIRSFKPLASYLLPAGATSMTMSQRGLLATCCGDTVQVYKDVCSTPVSRPYMAHRAPGRVWGVQFCPYEDVLGIGHGDGFTSMLVPGAGEANFDALDSNPFRSVKQRQEWEVKALLDKIQPELITLQPSKLGELDTATYQQRHKERVERLGFDPREKEKFEPKLKMKGRSSTGSVQRRKKKIKNEDQRELIKQSLEMKDRADKERKKEEKMTSLGQRSALERFQK</sequence>
<dbReference type="PROSITE" id="PS50082">
    <property type="entry name" value="WD_REPEATS_2"/>
    <property type="match status" value="1"/>
</dbReference>
<dbReference type="InterPro" id="IPR012952">
    <property type="entry name" value="BING4_C_dom"/>
</dbReference>
<dbReference type="InterPro" id="IPR001680">
    <property type="entry name" value="WD40_rpt"/>
</dbReference>